<accession>A0A6I9WJ20</accession>
<dbReference type="GO" id="GO:0016491">
    <property type="term" value="F:oxidoreductase activity"/>
    <property type="evidence" value="ECO:0007669"/>
    <property type="project" value="InterPro"/>
</dbReference>
<dbReference type="OrthoDB" id="7548642at2759"/>
<organism evidence="1 2">
    <name type="scientific">Pogonomyrmex barbatus</name>
    <name type="common">red harvester ant</name>
    <dbReference type="NCBI Taxonomy" id="144034"/>
    <lineage>
        <taxon>Eukaryota</taxon>
        <taxon>Metazoa</taxon>
        <taxon>Ecdysozoa</taxon>
        <taxon>Arthropoda</taxon>
        <taxon>Hexapoda</taxon>
        <taxon>Insecta</taxon>
        <taxon>Pterygota</taxon>
        <taxon>Neoptera</taxon>
        <taxon>Endopterygota</taxon>
        <taxon>Hymenoptera</taxon>
        <taxon>Apocrita</taxon>
        <taxon>Aculeata</taxon>
        <taxon>Formicoidea</taxon>
        <taxon>Formicidae</taxon>
        <taxon>Myrmicinae</taxon>
        <taxon>Pogonomyrmex</taxon>
    </lineage>
</organism>
<sequence length="373" mass="42542">MIILKDSDLYAIINCLKITENYPLYKIWVEMPIMEKFLWLTKKYNNLDSSVHTFQSLKDIKLCTSNNFSIVSIWTENIIAAKNFALSLNKHVVFINSYMEFSGGVISHNDVQNKETFMFNIICEKISNLDLTESKNEIDLSSTSETSSFSINYLFYDGMWQKPIQNTYWKHNDILWANATNSDIVRCYESAKKGFEIWSAKSVKSRIEILSNLESMLNSAGKPVLAAIIIRCRNLEKICLKVTGFTSVIAKVEMMHNRIPLGVIILKEKNENILFIRLLQTLITGNTVIVINDVNSCNLLPYCEMFTTCGIPAGVINLLSCENINVLENRLCSGQYSDYIKAFFDKSTTTSGQSYIKSYKNLTMSKQIVIPSK</sequence>
<gene>
    <name evidence="2" type="primary">LOC105429855</name>
</gene>
<protein>
    <submittedName>
        <fullName evidence="2">Uncharacterized protein LOC105429855 isoform X1</fullName>
    </submittedName>
</protein>
<dbReference type="Gene3D" id="3.40.605.10">
    <property type="entry name" value="Aldehyde Dehydrogenase, Chain A, domain 1"/>
    <property type="match status" value="1"/>
</dbReference>
<dbReference type="KEGG" id="pbar:105429855"/>
<dbReference type="AlphaFoldDB" id="A0A6I9WJ20"/>
<proteinExistence type="predicted"/>
<dbReference type="GeneID" id="105429855"/>
<dbReference type="RefSeq" id="XP_011641371.1">
    <property type="nucleotide sequence ID" value="XM_011643069.1"/>
</dbReference>
<evidence type="ECO:0000313" key="2">
    <source>
        <dbReference type="RefSeq" id="XP_011641371.1"/>
    </source>
</evidence>
<keyword evidence="1" id="KW-1185">Reference proteome</keyword>
<dbReference type="SUPFAM" id="SSF53720">
    <property type="entry name" value="ALDH-like"/>
    <property type="match status" value="1"/>
</dbReference>
<dbReference type="InterPro" id="IPR016162">
    <property type="entry name" value="Ald_DH_N"/>
</dbReference>
<dbReference type="InterPro" id="IPR016161">
    <property type="entry name" value="Ald_DH/histidinol_DH"/>
</dbReference>
<dbReference type="Proteomes" id="UP000504615">
    <property type="component" value="Unplaced"/>
</dbReference>
<name>A0A6I9WJ20_9HYME</name>
<evidence type="ECO:0000313" key="1">
    <source>
        <dbReference type="Proteomes" id="UP000504615"/>
    </source>
</evidence>
<reference evidence="2" key="1">
    <citation type="submission" date="2025-08" db="UniProtKB">
        <authorList>
            <consortium name="RefSeq"/>
        </authorList>
    </citation>
    <scope>IDENTIFICATION</scope>
</reference>